<name>A0A4R5XFM4_9AGAM</name>
<dbReference type="STRING" id="50990.A0A4R5XFM4"/>
<dbReference type="OrthoDB" id="5953249at2759"/>
<dbReference type="InterPro" id="IPR036397">
    <property type="entry name" value="RNaseH_sf"/>
</dbReference>
<evidence type="ECO:0000313" key="3">
    <source>
        <dbReference type="Proteomes" id="UP000294933"/>
    </source>
</evidence>
<organism evidence="2 3">
    <name type="scientific">Rickenella mellea</name>
    <dbReference type="NCBI Taxonomy" id="50990"/>
    <lineage>
        <taxon>Eukaryota</taxon>
        <taxon>Fungi</taxon>
        <taxon>Dikarya</taxon>
        <taxon>Basidiomycota</taxon>
        <taxon>Agaricomycotina</taxon>
        <taxon>Agaricomycetes</taxon>
        <taxon>Hymenochaetales</taxon>
        <taxon>Rickenellaceae</taxon>
        <taxon>Rickenella</taxon>
    </lineage>
</organism>
<feature type="domain" description="Gfd2/YDR514C-like C-terminal" evidence="1">
    <location>
        <begin position="167"/>
        <end position="347"/>
    </location>
</feature>
<dbReference type="VEuPathDB" id="FungiDB:BD410DRAFT_780030"/>
<dbReference type="SUPFAM" id="SSF53098">
    <property type="entry name" value="Ribonuclease H-like"/>
    <property type="match status" value="1"/>
</dbReference>
<dbReference type="GO" id="GO:0005634">
    <property type="term" value="C:nucleus"/>
    <property type="evidence" value="ECO:0007669"/>
    <property type="project" value="TreeGrafter"/>
</dbReference>
<gene>
    <name evidence="2" type="ORF">BD410DRAFT_780030</name>
</gene>
<evidence type="ECO:0000259" key="1">
    <source>
        <dbReference type="Pfam" id="PF21762"/>
    </source>
</evidence>
<sequence>MPTSSPIITGFYRYTDILWEWHQVISDPAEVSALKAFISNASLVDPKNPLRKAGADGIELYVGTLSATGQARLLYSSAQVEYIRYWLHAMGLTKELLPMPSSESLLTTSNLRNHTPVIYKTAEDLKKAVKMIDKNNKRLKGTDPALMSMRQSFERVRTFWGAKVGTWLAIDFEAWEREHTVLTEFGWSCIQWKDGEEICEEGHLMVKEHASYRNGTYVPDHREHYEFGLSQIVDKITFKRMICDMINGFADQGPLFLVFHDGSQDIKYLNSASITAPLNGLTYLLPESAPDTGLYVVDTSDMFAAMEGYAGERSAFVRMANLLKIPTAYLHNAGNDAHYTLLAMKAMASGNQLDVQREERWPHHNKGDVITPGSALKVQFNAWEEEEDYSDTEGVMASSIPHHEVEVATKLMSIDDEEIKDEEMLW</sequence>
<accession>A0A4R5XFM4</accession>
<keyword evidence="3" id="KW-1185">Reference proteome</keyword>
<dbReference type="InterPro" id="IPR012337">
    <property type="entry name" value="RNaseH-like_sf"/>
</dbReference>
<dbReference type="InterPro" id="IPR040151">
    <property type="entry name" value="Gfd2/YDR514C-like"/>
</dbReference>
<dbReference type="Proteomes" id="UP000294933">
    <property type="component" value="Unassembled WGS sequence"/>
</dbReference>
<protein>
    <recommendedName>
        <fullName evidence="1">Gfd2/YDR514C-like C-terminal domain-containing protein</fullName>
    </recommendedName>
</protein>
<dbReference type="Gene3D" id="3.30.420.10">
    <property type="entry name" value="Ribonuclease H-like superfamily/Ribonuclease H"/>
    <property type="match status" value="1"/>
</dbReference>
<dbReference type="AlphaFoldDB" id="A0A4R5XFM4"/>
<reference evidence="2 3" key="1">
    <citation type="submission" date="2018-06" db="EMBL/GenBank/DDBJ databases">
        <title>A transcriptomic atlas of mushroom development highlights an independent origin of complex multicellularity.</title>
        <authorList>
            <consortium name="DOE Joint Genome Institute"/>
            <person name="Krizsan K."/>
            <person name="Almasi E."/>
            <person name="Merenyi Z."/>
            <person name="Sahu N."/>
            <person name="Viragh M."/>
            <person name="Koszo T."/>
            <person name="Mondo S."/>
            <person name="Kiss B."/>
            <person name="Balint B."/>
            <person name="Kues U."/>
            <person name="Barry K."/>
            <person name="Hegedus J.C."/>
            <person name="Henrissat B."/>
            <person name="Johnson J."/>
            <person name="Lipzen A."/>
            <person name="Ohm R."/>
            <person name="Nagy I."/>
            <person name="Pangilinan J."/>
            <person name="Yan J."/>
            <person name="Xiong Y."/>
            <person name="Grigoriev I.V."/>
            <person name="Hibbett D.S."/>
            <person name="Nagy L.G."/>
        </authorList>
    </citation>
    <scope>NUCLEOTIDE SEQUENCE [LARGE SCALE GENOMIC DNA]</scope>
    <source>
        <strain evidence="2 3">SZMC22713</strain>
    </source>
</reference>
<dbReference type="EMBL" id="ML170156">
    <property type="protein sequence ID" value="TDL29582.1"/>
    <property type="molecule type" value="Genomic_DNA"/>
</dbReference>
<evidence type="ECO:0000313" key="2">
    <source>
        <dbReference type="EMBL" id="TDL29582.1"/>
    </source>
</evidence>
<dbReference type="InterPro" id="IPR048519">
    <property type="entry name" value="Gfd2/YDR514C-like_C"/>
</dbReference>
<dbReference type="Pfam" id="PF21762">
    <property type="entry name" value="DEDDh_C"/>
    <property type="match status" value="1"/>
</dbReference>
<dbReference type="PANTHER" id="PTHR28083">
    <property type="entry name" value="GOOD FOR FULL DBP5 ACTIVITY PROTEIN 2"/>
    <property type="match status" value="1"/>
</dbReference>
<proteinExistence type="predicted"/>
<dbReference type="GO" id="GO:0003676">
    <property type="term" value="F:nucleic acid binding"/>
    <property type="evidence" value="ECO:0007669"/>
    <property type="project" value="InterPro"/>
</dbReference>
<dbReference type="PANTHER" id="PTHR28083:SF1">
    <property type="entry name" value="GOOD FOR FULL DBP5 ACTIVITY PROTEIN 2"/>
    <property type="match status" value="1"/>
</dbReference>